<dbReference type="CDD" id="cd07185">
    <property type="entry name" value="OmpA_C-like"/>
    <property type="match status" value="1"/>
</dbReference>
<evidence type="ECO:0000259" key="7">
    <source>
        <dbReference type="PROSITE" id="PS51123"/>
    </source>
</evidence>
<organism evidence="8 9">
    <name type="scientific">Pseudomonas fluorescens</name>
    <dbReference type="NCBI Taxonomy" id="294"/>
    <lineage>
        <taxon>Bacteria</taxon>
        <taxon>Pseudomonadati</taxon>
        <taxon>Pseudomonadota</taxon>
        <taxon>Gammaproteobacteria</taxon>
        <taxon>Pseudomonadales</taxon>
        <taxon>Pseudomonadaceae</taxon>
        <taxon>Pseudomonas</taxon>
    </lineage>
</organism>
<protein>
    <recommendedName>
        <fullName evidence="7">OmpA-like domain-containing protein</fullName>
    </recommendedName>
</protein>
<dbReference type="PRINTS" id="PR01021">
    <property type="entry name" value="OMPADOMAIN"/>
</dbReference>
<feature type="domain" description="OmpA-like" evidence="7">
    <location>
        <begin position="79"/>
        <end position="195"/>
    </location>
</feature>
<keyword evidence="6" id="KW-0732">Signal</keyword>
<dbReference type="InterPro" id="IPR006664">
    <property type="entry name" value="OMP_bac"/>
</dbReference>
<evidence type="ECO:0000313" key="8">
    <source>
        <dbReference type="EMBL" id="VVO62544.1"/>
    </source>
</evidence>
<dbReference type="Proteomes" id="UP000325723">
    <property type="component" value="Unassembled WGS sequence"/>
</dbReference>
<dbReference type="InterPro" id="IPR006665">
    <property type="entry name" value="OmpA-like"/>
</dbReference>
<feature type="chain" id="PRO_5034566690" description="OmpA-like domain-containing protein" evidence="6">
    <location>
        <begin position="25"/>
        <end position="195"/>
    </location>
</feature>
<dbReference type="GO" id="GO:0009279">
    <property type="term" value="C:cell outer membrane"/>
    <property type="evidence" value="ECO:0007669"/>
    <property type="project" value="UniProtKB-SubCell"/>
</dbReference>
<evidence type="ECO:0000256" key="1">
    <source>
        <dbReference type="ARBA" id="ARBA00004442"/>
    </source>
</evidence>
<dbReference type="EMBL" id="CABVIE010000002">
    <property type="protein sequence ID" value="VVO62544.1"/>
    <property type="molecule type" value="Genomic_DNA"/>
</dbReference>
<feature type="region of interest" description="Disordered" evidence="5">
    <location>
        <begin position="175"/>
        <end position="195"/>
    </location>
</feature>
<keyword evidence="2 4" id="KW-0472">Membrane</keyword>
<keyword evidence="3" id="KW-0998">Cell outer membrane</keyword>
<proteinExistence type="predicted"/>
<dbReference type="InterPro" id="IPR036737">
    <property type="entry name" value="OmpA-like_sf"/>
</dbReference>
<dbReference type="RefSeq" id="WP_191624875.1">
    <property type="nucleotide sequence ID" value="NZ_CABVIE010000002.1"/>
</dbReference>
<feature type="signal peptide" evidence="6">
    <location>
        <begin position="1"/>
        <end position="24"/>
    </location>
</feature>
<dbReference type="PROSITE" id="PS51123">
    <property type="entry name" value="OMPA_2"/>
    <property type="match status" value="1"/>
</dbReference>
<evidence type="ECO:0000256" key="5">
    <source>
        <dbReference type="SAM" id="MobiDB-lite"/>
    </source>
</evidence>
<evidence type="ECO:0000256" key="3">
    <source>
        <dbReference type="ARBA" id="ARBA00023237"/>
    </source>
</evidence>
<dbReference type="Gene3D" id="3.30.1330.60">
    <property type="entry name" value="OmpA-like domain"/>
    <property type="match status" value="1"/>
</dbReference>
<dbReference type="InterPro" id="IPR050330">
    <property type="entry name" value="Bact_OuterMem_StrucFunc"/>
</dbReference>
<comment type="caution">
    <text evidence="8">The sequence shown here is derived from an EMBL/GenBank/DDBJ whole genome shotgun (WGS) entry which is preliminary data.</text>
</comment>
<comment type="subcellular location">
    <subcellularLocation>
        <location evidence="1">Cell outer membrane</location>
    </subcellularLocation>
</comment>
<reference evidence="8 9" key="1">
    <citation type="submission" date="2019-09" db="EMBL/GenBank/DDBJ databases">
        <authorList>
            <person name="Chandra G."/>
            <person name="Truman W A."/>
        </authorList>
    </citation>
    <scope>NUCLEOTIDE SEQUENCE [LARGE SCALE GENOMIC DNA]</scope>
    <source>
        <strain evidence="8">PS900</strain>
    </source>
</reference>
<dbReference type="SUPFAM" id="SSF103088">
    <property type="entry name" value="OmpA-like"/>
    <property type="match status" value="1"/>
</dbReference>
<dbReference type="PANTHER" id="PTHR30329:SF21">
    <property type="entry name" value="LIPOPROTEIN YIAD-RELATED"/>
    <property type="match status" value="1"/>
</dbReference>
<gene>
    <name evidence="8" type="ORF">PS900_00874</name>
</gene>
<dbReference type="AlphaFoldDB" id="A0A8H2NNV3"/>
<evidence type="ECO:0000313" key="9">
    <source>
        <dbReference type="Proteomes" id="UP000325723"/>
    </source>
</evidence>
<accession>A0A8H2NNV3</accession>
<evidence type="ECO:0000256" key="4">
    <source>
        <dbReference type="PROSITE-ProRule" id="PRU00473"/>
    </source>
</evidence>
<name>A0A8H2NNV3_PSEFL</name>
<evidence type="ECO:0000256" key="6">
    <source>
        <dbReference type="SAM" id="SignalP"/>
    </source>
</evidence>
<dbReference type="PANTHER" id="PTHR30329">
    <property type="entry name" value="STATOR ELEMENT OF FLAGELLAR MOTOR COMPLEX"/>
    <property type="match status" value="1"/>
</dbReference>
<dbReference type="Pfam" id="PF00691">
    <property type="entry name" value="OmpA"/>
    <property type="match status" value="1"/>
</dbReference>
<sequence>MFALPISRGLVLMLLSSLIGLVTAETAWSQNANTFSVDEMVQQLKGDGGSAVGDTHTRSLRPGAAAKAATLPETANEPKAREGGLLSLQVQFDFGSAQLSQSSYTVLQKLAKALASGELKNYSFSVVGHTDAVGSAEYNLALSRQRASSVKAYLVAQGVQASRITSDGKGFSQLLDSNSPKSPINRRVEVTANPS</sequence>
<evidence type="ECO:0000256" key="2">
    <source>
        <dbReference type="ARBA" id="ARBA00023136"/>
    </source>
</evidence>